<dbReference type="Proteomes" id="UP000471648">
    <property type="component" value="Unassembled WGS sequence"/>
</dbReference>
<proteinExistence type="predicted"/>
<dbReference type="GO" id="GO:0017000">
    <property type="term" value="P:antibiotic biosynthetic process"/>
    <property type="evidence" value="ECO:0007669"/>
    <property type="project" value="UniProtKB-ARBA"/>
</dbReference>
<dbReference type="GO" id="GO:0031177">
    <property type="term" value="F:phosphopantetheine binding"/>
    <property type="evidence" value="ECO:0007669"/>
    <property type="project" value="InterPro"/>
</dbReference>
<evidence type="ECO:0000256" key="2">
    <source>
        <dbReference type="ARBA" id="ARBA00022553"/>
    </source>
</evidence>
<dbReference type="InterPro" id="IPR009081">
    <property type="entry name" value="PP-bd_ACP"/>
</dbReference>
<dbReference type="RefSeq" id="WP_164355824.1">
    <property type="nucleotide sequence ID" value="NZ_JAAGME010000027.1"/>
</dbReference>
<keyword evidence="2" id="KW-0597">Phosphoprotein</keyword>
<dbReference type="AlphaFoldDB" id="A0A6N9V6A2"/>
<dbReference type="SMART" id="SM00823">
    <property type="entry name" value="PKS_PP"/>
    <property type="match status" value="1"/>
</dbReference>
<organism evidence="4 5">
    <name type="scientific">Streptomyces microflavus</name>
    <name type="common">Streptomyces lipmanii</name>
    <dbReference type="NCBI Taxonomy" id="1919"/>
    <lineage>
        <taxon>Bacteria</taxon>
        <taxon>Bacillati</taxon>
        <taxon>Actinomycetota</taxon>
        <taxon>Actinomycetes</taxon>
        <taxon>Kitasatosporales</taxon>
        <taxon>Streptomycetaceae</taxon>
        <taxon>Streptomyces</taxon>
    </lineage>
</organism>
<comment type="caution">
    <text evidence="4">The sequence shown here is derived from an EMBL/GenBank/DDBJ whole genome shotgun (WGS) entry which is preliminary data.</text>
</comment>
<evidence type="ECO:0000313" key="4">
    <source>
        <dbReference type="EMBL" id="NEB65631.1"/>
    </source>
</evidence>
<dbReference type="PROSITE" id="PS50075">
    <property type="entry name" value="CARRIER"/>
    <property type="match status" value="1"/>
</dbReference>
<sequence length="90" mass="9445">MPDWLAGLFETVVGVPRGELDPAASFHDLGIGSVMLAELVVGIEKTTGRPLEPTALLEHSTLERLATYLSDRFGPVPDGEPLPGPAAPSP</sequence>
<dbReference type="InterPro" id="IPR036736">
    <property type="entry name" value="ACP-like_sf"/>
</dbReference>
<dbReference type="InterPro" id="IPR020806">
    <property type="entry name" value="PKS_PP-bd"/>
</dbReference>
<dbReference type="SUPFAM" id="SSF47336">
    <property type="entry name" value="ACP-like"/>
    <property type="match status" value="1"/>
</dbReference>
<reference evidence="4 5" key="1">
    <citation type="submission" date="2020-01" db="EMBL/GenBank/DDBJ databases">
        <title>Insect and environment-associated Actinomycetes.</title>
        <authorList>
            <person name="Currrie C."/>
            <person name="Chevrette M."/>
            <person name="Carlson C."/>
            <person name="Stubbendieck R."/>
            <person name="Wendt-Pienkowski E."/>
        </authorList>
    </citation>
    <scope>NUCLEOTIDE SEQUENCE [LARGE SCALE GENOMIC DNA]</scope>
    <source>
        <strain evidence="4 5">SID14438</strain>
    </source>
</reference>
<dbReference type="EMBL" id="JAAGME010000027">
    <property type="protein sequence ID" value="NEB65631.1"/>
    <property type="molecule type" value="Genomic_DNA"/>
</dbReference>
<protein>
    <submittedName>
        <fullName evidence="4">Acyl carrier protein</fullName>
    </submittedName>
</protein>
<evidence type="ECO:0000259" key="3">
    <source>
        <dbReference type="PROSITE" id="PS50075"/>
    </source>
</evidence>
<evidence type="ECO:0000256" key="1">
    <source>
        <dbReference type="ARBA" id="ARBA00022450"/>
    </source>
</evidence>
<accession>A0A6N9V6A2</accession>
<dbReference type="SMART" id="SM01294">
    <property type="entry name" value="PKS_PP_betabranch"/>
    <property type="match status" value="1"/>
</dbReference>
<feature type="non-terminal residue" evidence="4">
    <location>
        <position position="90"/>
    </location>
</feature>
<evidence type="ECO:0000313" key="5">
    <source>
        <dbReference type="Proteomes" id="UP000471648"/>
    </source>
</evidence>
<gene>
    <name evidence="4" type="ORF">G3I39_00880</name>
</gene>
<keyword evidence="1" id="KW-0596">Phosphopantetheine</keyword>
<feature type="domain" description="Carrier" evidence="3">
    <location>
        <begin position="1"/>
        <end position="73"/>
    </location>
</feature>
<dbReference type="Pfam" id="PF00550">
    <property type="entry name" value="PP-binding"/>
    <property type="match status" value="1"/>
</dbReference>
<name>A0A6N9V6A2_STRMI</name>
<dbReference type="Gene3D" id="1.10.1200.10">
    <property type="entry name" value="ACP-like"/>
    <property type="match status" value="1"/>
</dbReference>